<accession>A0A931I4P1</accession>
<dbReference type="InterPro" id="IPR036388">
    <property type="entry name" value="WH-like_DNA-bd_sf"/>
</dbReference>
<organism evidence="7 8">
    <name type="scientific">Methylobrevis albus</name>
    <dbReference type="NCBI Taxonomy" id="2793297"/>
    <lineage>
        <taxon>Bacteria</taxon>
        <taxon>Pseudomonadati</taxon>
        <taxon>Pseudomonadota</taxon>
        <taxon>Alphaproteobacteria</taxon>
        <taxon>Hyphomicrobiales</taxon>
        <taxon>Pleomorphomonadaceae</taxon>
        <taxon>Methylobrevis</taxon>
    </lineage>
</organism>
<evidence type="ECO:0000313" key="7">
    <source>
        <dbReference type="EMBL" id="MBH0239191.1"/>
    </source>
</evidence>
<evidence type="ECO:0000313" key="8">
    <source>
        <dbReference type="Proteomes" id="UP000631694"/>
    </source>
</evidence>
<dbReference type="GO" id="GO:0005737">
    <property type="term" value="C:cytoplasm"/>
    <property type="evidence" value="ECO:0007669"/>
    <property type="project" value="UniProtKB-SubCell"/>
</dbReference>
<feature type="compositionally biased region" description="Basic and acidic residues" evidence="5">
    <location>
        <begin position="136"/>
        <end position="147"/>
    </location>
</feature>
<dbReference type="Proteomes" id="UP000631694">
    <property type="component" value="Unassembled WGS sequence"/>
</dbReference>
<evidence type="ECO:0000256" key="2">
    <source>
        <dbReference type="ARBA" id="ARBA00009695"/>
    </source>
</evidence>
<proteinExistence type="inferred from homology"/>
<dbReference type="Gene3D" id="1.10.10.10">
    <property type="entry name" value="Winged helix-like DNA-binding domain superfamily/Winged helix DNA-binding domain"/>
    <property type="match status" value="1"/>
</dbReference>
<gene>
    <name evidence="7" type="ORF">I5731_15300</name>
</gene>
<reference evidence="7" key="1">
    <citation type="submission" date="2020-12" db="EMBL/GenBank/DDBJ databases">
        <title>Methylobrevis albus sp. nov., isolated from fresh water lack sediment.</title>
        <authorList>
            <person name="Zou Q."/>
        </authorList>
    </citation>
    <scope>NUCLEOTIDE SEQUENCE</scope>
    <source>
        <strain evidence="7">L22</strain>
    </source>
</reference>
<comment type="caution">
    <text evidence="7">The sequence shown here is derived from an EMBL/GenBank/DDBJ whole genome shotgun (WGS) entry which is preliminary data.</text>
</comment>
<keyword evidence="4" id="KW-0963">Cytoplasm</keyword>
<feature type="region of interest" description="Disordered" evidence="5">
    <location>
        <begin position="135"/>
        <end position="190"/>
    </location>
</feature>
<evidence type="ECO:0000256" key="3">
    <source>
        <dbReference type="ARBA" id="ARBA00018111"/>
    </source>
</evidence>
<evidence type="ECO:0000259" key="6">
    <source>
        <dbReference type="Pfam" id="PF02631"/>
    </source>
</evidence>
<dbReference type="InterPro" id="IPR053924">
    <property type="entry name" value="RecX_HTH_2nd"/>
</dbReference>
<protein>
    <recommendedName>
        <fullName evidence="3">Regulatory protein RecX</fullName>
    </recommendedName>
</protein>
<dbReference type="AlphaFoldDB" id="A0A931I4P1"/>
<evidence type="ECO:0000256" key="4">
    <source>
        <dbReference type="ARBA" id="ARBA00022490"/>
    </source>
</evidence>
<keyword evidence="8" id="KW-1185">Reference proteome</keyword>
<evidence type="ECO:0000256" key="1">
    <source>
        <dbReference type="ARBA" id="ARBA00004496"/>
    </source>
</evidence>
<sequence length="190" mass="19981">MATDPALAGSDADAADLRQAWKAAAAGDIDAVVEACVRTGLIDDGRYVEAKAASGRRRGWSARRIAATLKAHGVDDGLVRAGLDAEDDEAEIAAAMRLIVRRRIGPAARPGSVRDRHKDLATVMRGGFSGAVARQALERVSKERQADDEAEPGDDADETATSAPGDDGAPDDAGARRDGRRQGRGPSQRW</sequence>
<name>A0A931I4P1_9HYPH</name>
<dbReference type="EMBL" id="JADZLT010000053">
    <property type="protein sequence ID" value="MBH0239191.1"/>
    <property type="molecule type" value="Genomic_DNA"/>
</dbReference>
<comment type="similarity">
    <text evidence="2">Belongs to the RecX family.</text>
</comment>
<evidence type="ECO:0000256" key="5">
    <source>
        <dbReference type="SAM" id="MobiDB-lite"/>
    </source>
</evidence>
<dbReference type="Pfam" id="PF02631">
    <property type="entry name" value="RecX_HTH2"/>
    <property type="match status" value="1"/>
</dbReference>
<feature type="domain" description="RecX second three-helical" evidence="6">
    <location>
        <begin position="43"/>
        <end position="83"/>
    </location>
</feature>
<feature type="compositionally biased region" description="Acidic residues" evidence="5">
    <location>
        <begin position="148"/>
        <end position="158"/>
    </location>
</feature>
<comment type="subcellular location">
    <subcellularLocation>
        <location evidence="1">Cytoplasm</location>
    </subcellularLocation>
</comment>